<dbReference type="InterPro" id="IPR026898">
    <property type="entry name" value="PrsW"/>
</dbReference>
<dbReference type="GO" id="GO:0008233">
    <property type="term" value="F:peptidase activity"/>
    <property type="evidence" value="ECO:0007669"/>
    <property type="project" value="InterPro"/>
</dbReference>
<organism evidence="2">
    <name type="scientific">uncultured Prevotella sp</name>
    <dbReference type="NCBI Taxonomy" id="159272"/>
    <lineage>
        <taxon>Bacteria</taxon>
        <taxon>Pseudomonadati</taxon>
        <taxon>Bacteroidota</taxon>
        <taxon>Bacteroidia</taxon>
        <taxon>Bacteroidales</taxon>
        <taxon>Prevotellaceae</taxon>
        <taxon>Prevotella</taxon>
        <taxon>environmental samples</taxon>
    </lineage>
</organism>
<keyword evidence="1" id="KW-0472">Membrane</keyword>
<dbReference type="AlphaFoldDB" id="A0A6G8F1P3"/>
<proteinExistence type="predicted"/>
<keyword evidence="1" id="KW-1133">Transmembrane helix</keyword>
<name>A0A6G8F1P3_9BACT</name>
<feature type="transmembrane region" description="Helical" evidence="1">
    <location>
        <begin position="88"/>
        <end position="108"/>
    </location>
</feature>
<feature type="transmembrane region" description="Helical" evidence="1">
    <location>
        <begin position="162"/>
        <end position="181"/>
    </location>
</feature>
<dbReference type="PANTHER" id="PTHR36844">
    <property type="entry name" value="PROTEASE PRSW"/>
    <property type="match status" value="1"/>
</dbReference>
<dbReference type="PANTHER" id="PTHR36844:SF1">
    <property type="entry name" value="PROTEASE PRSW"/>
    <property type="match status" value="1"/>
</dbReference>
<gene>
    <name evidence="2" type="ORF">Prevot485_3130</name>
</gene>
<evidence type="ECO:0000313" key="2">
    <source>
        <dbReference type="EMBL" id="QIM10214.1"/>
    </source>
</evidence>
<feature type="transmembrane region" description="Helical" evidence="1">
    <location>
        <begin position="187"/>
        <end position="207"/>
    </location>
</feature>
<feature type="transmembrane region" description="Helical" evidence="1">
    <location>
        <begin position="6"/>
        <end position="22"/>
    </location>
</feature>
<feature type="transmembrane region" description="Helical" evidence="1">
    <location>
        <begin position="29"/>
        <end position="47"/>
    </location>
</feature>
<sequence>MILVSFIPIIIYLVVLKLLDSFKLVKWKHITLCLVSGSACCAVALFAADMASDMEVPYCSPLVEETLKAIAAILLMRAFRMVFFAEALCYGAAIGGGFAFVENFLYIFYNPQLLPATVFFRGMCTALLHIGCTALFLTVFLQRKHKADAKPEKDKRYVDKPVPGTMLALLPGLAIHILYNMQSLPPLPLMIFVVLLFFFIFLVINTYNEKHVTAWLDNTMMSDVGLLTAIRNGTLSDTNSGRYLLSVKEQFEAEVFFDMICYIQLYLELTIAAKSRLMLREAGLAVSETAEEKEKRKEMIRELKILRSNIGIIGEMVLRPIVRLSIEDLKVMEN</sequence>
<reference evidence="2" key="1">
    <citation type="journal article" date="2020" name="J. ISSAAS">
        <title>Lactobacilli and other gastrointestinal microbiota of Peromyscus leucopus, reservoir host for agents of Lyme disease and other zoonoses in North America.</title>
        <authorList>
            <person name="Milovic A."/>
            <person name="Bassam K."/>
            <person name="Shao H."/>
            <person name="Chatzistamou I."/>
            <person name="Tufts D.M."/>
            <person name="Diuk-Wasser M."/>
            <person name="Barbour A.G."/>
        </authorList>
    </citation>
    <scope>NUCLEOTIDE SEQUENCE</scope>
    <source>
        <strain evidence="2">LL70</strain>
    </source>
</reference>
<protein>
    <recommendedName>
        <fullName evidence="3">PrsW family intramembrane metalloprotease</fullName>
    </recommendedName>
</protein>
<feature type="transmembrane region" description="Helical" evidence="1">
    <location>
        <begin position="120"/>
        <end position="141"/>
    </location>
</feature>
<dbReference type="Pfam" id="PF13367">
    <property type="entry name" value="PrsW-protease"/>
    <property type="match status" value="1"/>
</dbReference>
<accession>A0A6G8F1P3</accession>
<evidence type="ECO:0000256" key="1">
    <source>
        <dbReference type="SAM" id="Phobius"/>
    </source>
</evidence>
<evidence type="ECO:0008006" key="3">
    <source>
        <dbReference type="Google" id="ProtNLM"/>
    </source>
</evidence>
<keyword evidence="1" id="KW-0812">Transmembrane</keyword>
<dbReference type="EMBL" id="MN990733">
    <property type="protein sequence ID" value="QIM10214.1"/>
    <property type="molecule type" value="Genomic_DNA"/>
</dbReference>